<reference evidence="1 2" key="1">
    <citation type="submission" date="2024-02" db="EMBL/GenBank/DDBJ databases">
        <authorList>
            <consortium name="ELIXIR-Norway"/>
            <consortium name="Elixir Norway"/>
        </authorList>
    </citation>
    <scope>NUCLEOTIDE SEQUENCE [LARGE SCALE GENOMIC DNA]</scope>
</reference>
<dbReference type="EMBL" id="OZ019893">
    <property type="protein sequence ID" value="CAK9189812.1"/>
    <property type="molecule type" value="Genomic_DNA"/>
</dbReference>
<evidence type="ECO:0000313" key="1">
    <source>
        <dbReference type="EMBL" id="CAK9189812.1"/>
    </source>
</evidence>
<organism evidence="1 2">
    <name type="scientific">Sphagnum troendelagicum</name>
    <dbReference type="NCBI Taxonomy" id="128251"/>
    <lineage>
        <taxon>Eukaryota</taxon>
        <taxon>Viridiplantae</taxon>
        <taxon>Streptophyta</taxon>
        <taxon>Embryophyta</taxon>
        <taxon>Bryophyta</taxon>
        <taxon>Sphagnophytina</taxon>
        <taxon>Sphagnopsida</taxon>
        <taxon>Sphagnales</taxon>
        <taxon>Sphagnaceae</taxon>
        <taxon>Sphagnum</taxon>
    </lineage>
</organism>
<protein>
    <submittedName>
        <fullName evidence="1">Uncharacterized protein</fullName>
    </submittedName>
</protein>
<keyword evidence="2" id="KW-1185">Reference proteome</keyword>
<gene>
    <name evidence="1" type="ORF">CSSPTR1EN2_LOCUS463</name>
</gene>
<name>A0ABP0T913_9BRYO</name>
<proteinExistence type="predicted"/>
<dbReference type="Proteomes" id="UP001497512">
    <property type="component" value="Chromosome 1"/>
</dbReference>
<evidence type="ECO:0000313" key="2">
    <source>
        <dbReference type="Proteomes" id="UP001497512"/>
    </source>
</evidence>
<sequence length="118" mass="13583">MNCTRFLKNFWGIVFYSVPHSGTTPKFRDYYMERYGRISSNTKDVAKSGFWANVDVFNRQMSELAVALEDSIGSDLIIYAFLGTQPINKKWVSIPRNLLVTVFNQTQQQFGTIKIQVS</sequence>
<accession>A0ABP0T913</accession>